<evidence type="ECO:0000313" key="2">
    <source>
        <dbReference type="EMBL" id="QHT01990.1"/>
    </source>
</evidence>
<dbReference type="EMBL" id="MN739385">
    <property type="protein sequence ID" value="QHT01990.1"/>
    <property type="molecule type" value="Genomic_DNA"/>
</dbReference>
<proteinExistence type="predicted"/>
<sequence length="169" mass="19015">MTASSNSGYSFISYVLLSILIIFIFSLSFKYKFKTAQNFSFRSLTNQNSNATNIKEGFSFNNSKPKVTDNASKVETESLFKIIDNKLKGLIQELGGEEGNAETKKLLTSTKKICDLECAKCMMAMINDKKSLKTIDLENLMEDETNENCLLCKKYTHLSQSIDSIINNL</sequence>
<name>A0A6C0CDS3_9ZZZZ</name>
<dbReference type="AlphaFoldDB" id="A0A6C0CDS3"/>
<keyword evidence="1" id="KW-1133">Transmembrane helix</keyword>
<feature type="transmembrane region" description="Helical" evidence="1">
    <location>
        <begin position="12"/>
        <end position="33"/>
    </location>
</feature>
<reference evidence="2" key="1">
    <citation type="journal article" date="2020" name="Nature">
        <title>Giant virus diversity and host interactions through global metagenomics.</title>
        <authorList>
            <person name="Schulz F."/>
            <person name="Roux S."/>
            <person name="Paez-Espino D."/>
            <person name="Jungbluth S."/>
            <person name="Walsh D.A."/>
            <person name="Denef V.J."/>
            <person name="McMahon K.D."/>
            <person name="Konstantinidis K.T."/>
            <person name="Eloe-Fadrosh E.A."/>
            <person name="Kyrpides N.C."/>
            <person name="Woyke T."/>
        </authorList>
    </citation>
    <scope>NUCLEOTIDE SEQUENCE</scope>
    <source>
        <strain evidence="2">GVMAG-M-3300020523-10</strain>
    </source>
</reference>
<keyword evidence="1" id="KW-0812">Transmembrane</keyword>
<evidence type="ECO:0000256" key="1">
    <source>
        <dbReference type="SAM" id="Phobius"/>
    </source>
</evidence>
<keyword evidence="1" id="KW-0472">Membrane</keyword>
<protein>
    <submittedName>
        <fullName evidence="2">Uncharacterized protein</fullName>
    </submittedName>
</protein>
<organism evidence="2">
    <name type="scientific">viral metagenome</name>
    <dbReference type="NCBI Taxonomy" id="1070528"/>
    <lineage>
        <taxon>unclassified sequences</taxon>
        <taxon>metagenomes</taxon>
        <taxon>organismal metagenomes</taxon>
    </lineage>
</organism>
<accession>A0A6C0CDS3</accession>